<dbReference type="RefSeq" id="WP_134763422.1">
    <property type="nucleotide sequence ID" value="NZ_SOZD01000006.1"/>
</dbReference>
<accession>A0A4Y8RDR6</accession>
<dbReference type="SUPFAM" id="SSF55729">
    <property type="entry name" value="Acyl-CoA N-acyltransferases (Nat)"/>
    <property type="match status" value="1"/>
</dbReference>
<protein>
    <recommendedName>
        <fullName evidence="6">Acyl-homoserine-lactone synthase</fullName>
        <ecNumber evidence="6">2.3.1.184</ecNumber>
    </recommendedName>
    <alternativeName>
        <fullName evidence="6">Autoinducer synthesis protein</fullName>
    </alternativeName>
</protein>
<dbReference type="GO" id="GO:0007165">
    <property type="term" value="P:signal transduction"/>
    <property type="evidence" value="ECO:0007669"/>
    <property type="project" value="TreeGrafter"/>
</dbReference>
<feature type="region of interest" description="Disordered" evidence="7">
    <location>
        <begin position="222"/>
        <end position="245"/>
    </location>
</feature>
<feature type="compositionally biased region" description="Basic and acidic residues" evidence="7">
    <location>
        <begin position="235"/>
        <end position="245"/>
    </location>
</feature>
<comment type="catalytic activity">
    <reaction evidence="6">
        <text>a fatty acyl-[ACP] + S-adenosyl-L-methionine = an N-acyl-L-homoserine lactone + S-methyl-5'-thioadenosine + holo-[ACP] + H(+)</text>
        <dbReference type="Rhea" id="RHEA:10096"/>
        <dbReference type="Rhea" id="RHEA-COMP:9685"/>
        <dbReference type="Rhea" id="RHEA-COMP:14125"/>
        <dbReference type="ChEBI" id="CHEBI:15378"/>
        <dbReference type="ChEBI" id="CHEBI:17509"/>
        <dbReference type="ChEBI" id="CHEBI:55474"/>
        <dbReference type="ChEBI" id="CHEBI:59789"/>
        <dbReference type="ChEBI" id="CHEBI:64479"/>
        <dbReference type="ChEBI" id="CHEBI:138651"/>
        <dbReference type="EC" id="2.3.1.184"/>
    </reaction>
</comment>
<dbReference type="InterPro" id="IPR016181">
    <property type="entry name" value="Acyl_CoA_acyltransferase"/>
</dbReference>
<dbReference type="PROSITE" id="PS51187">
    <property type="entry name" value="AUTOINDUCER_SYNTH_2"/>
    <property type="match status" value="1"/>
</dbReference>
<evidence type="ECO:0000313" key="9">
    <source>
        <dbReference type="Proteomes" id="UP000298179"/>
    </source>
</evidence>
<dbReference type="Proteomes" id="UP000298179">
    <property type="component" value="Unassembled WGS sequence"/>
</dbReference>
<organism evidence="8 9">
    <name type="scientific">Jiella endophytica</name>
    <dbReference type="NCBI Taxonomy" id="2558362"/>
    <lineage>
        <taxon>Bacteria</taxon>
        <taxon>Pseudomonadati</taxon>
        <taxon>Pseudomonadota</taxon>
        <taxon>Alphaproteobacteria</taxon>
        <taxon>Hyphomicrobiales</taxon>
        <taxon>Aurantimonadaceae</taxon>
        <taxon>Jiella</taxon>
    </lineage>
</organism>
<name>A0A4Y8RDR6_9HYPH</name>
<evidence type="ECO:0000256" key="4">
    <source>
        <dbReference type="ARBA" id="ARBA00022929"/>
    </source>
</evidence>
<dbReference type="PANTHER" id="PTHR39322:SF1">
    <property type="entry name" value="ISOVALERYL-HOMOSERINE LACTONE SYNTHASE"/>
    <property type="match status" value="1"/>
</dbReference>
<evidence type="ECO:0000256" key="1">
    <source>
        <dbReference type="ARBA" id="ARBA00022654"/>
    </source>
</evidence>
<dbReference type="OrthoDB" id="6169313at2"/>
<dbReference type="PANTHER" id="PTHR39322">
    <property type="entry name" value="ACYL-HOMOSERINE-LACTONE SYNTHASE"/>
    <property type="match status" value="1"/>
</dbReference>
<dbReference type="Gene3D" id="3.40.630.30">
    <property type="match status" value="1"/>
</dbReference>
<reference evidence="8 9" key="1">
    <citation type="submission" date="2019-03" db="EMBL/GenBank/DDBJ databases">
        <title>Jiella endophytica sp. nov., a novel endophytic bacterium isolated from root of Ficus microcarpa Linn. f.</title>
        <authorList>
            <person name="Tuo L."/>
        </authorList>
    </citation>
    <scope>NUCLEOTIDE SEQUENCE [LARGE SCALE GENOMIC DNA]</scope>
    <source>
        <strain evidence="8 9">CBS5Q-3</strain>
    </source>
</reference>
<keyword evidence="3 6" id="KW-0949">S-adenosyl-L-methionine</keyword>
<keyword evidence="1 5" id="KW-0673">Quorum sensing</keyword>
<dbReference type="GO" id="GO:0061579">
    <property type="term" value="F:N-acyl homoserine lactone synthase activity"/>
    <property type="evidence" value="ECO:0007669"/>
    <property type="project" value="UniProtKB-UniRule"/>
</dbReference>
<gene>
    <name evidence="8" type="ORF">E3C22_18815</name>
</gene>
<comment type="caution">
    <text evidence="8">The sequence shown here is derived from an EMBL/GenBank/DDBJ whole genome shotgun (WGS) entry which is preliminary data.</text>
</comment>
<proteinExistence type="inferred from homology"/>
<dbReference type="EMBL" id="SOZD01000006">
    <property type="protein sequence ID" value="TFF19741.1"/>
    <property type="molecule type" value="Genomic_DNA"/>
</dbReference>
<evidence type="ECO:0000256" key="2">
    <source>
        <dbReference type="ARBA" id="ARBA00022679"/>
    </source>
</evidence>
<dbReference type="AlphaFoldDB" id="A0A4Y8RDR6"/>
<evidence type="ECO:0000313" key="8">
    <source>
        <dbReference type="EMBL" id="TFF19741.1"/>
    </source>
</evidence>
<dbReference type="InterPro" id="IPR001690">
    <property type="entry name" value="Autoind_synthase"/>
</dbReference>
<evidence type="ECO:0000256" key="5">
    <source>
        <dbReference type="PROSITE-ProRule" id="PRU00533"/>
    </source>
</evidence>
<evidence type="ECO:0000256" key="3">
    <source>
        <dbReference type="ARBA" id="ARBA00022691"/>
    </source>
</evidence>
<comment type="similarity">
    <text evidence="5 6">Belongs to the autoinducer synthase family.</text>
</comment>
<evidence type="ECO:0000256" key="7">
    <source>
        <dbReference type="SAM" id="MobiDB-lite"/>
    </source>
</evidence>
<keyword evidence="4 5" id="KW-0071">Autoinducer synthesis</keyword>
<sequence>MMQMITEANMALHEKTMEDVWAFRHRHFVDRFEWHALRKPDQREIDQFDDDNAIHLPLVLDGRVVGYTRLLRTDGPHLLSDVYPELMDGAPWPRGEDIVEWTRCVAEPGVTDAAGVSVNNLVFAGVAEAFVALGLRGIIVQTHPKLVTRLLETGWQVRPLNVPRLYDGKPLAVIFAVATEETVRTSHALFHMDSPVLSIDRDLPHPLHRDDPLRPSFEEVATNRRSVGTKVATSHGEKRINSGRK</sequence>
<keyword evidence="9" id="KW-1185">Reference proteome</keyword>
<keyword evidence="2 6" id="KW-0808">Transferase</keyword>
<dbReference type="EC" id="2.3.1.184" evidence="6"/>
<dbReference type="Pfam" id="PF00765">
    <property type="entry name" value="Autoind_synth"/>
    <property type="match status" value="1"/>
</dbReference>
<evidence type="ECO:0000256" key="6">
    <source>
        <dbReference type="RuleBase" id="RU361135"/>
    </source>
</evidence>
<dbReference type="PRINTS" id="PR01549">
    <property type="entry name" value="AUTOINDCRSYN"/>
</dbReference>
<dbReference type="GO" id="GO:0009372">
    <property type="term" value="P:quorum sensing"/>
    <property type="evidence" value="ECO:0007669"/>
    <property type="project" value="UniProtKB-UniRule"/>
</dbReference>